<gene>
    <name evidence="2" type="ORF">NCTC1934_01588</name>
</gene>
<keyword evidence="3" id="KW-1185">Reference proteome</keyword>
<dbReference type="AlphaFoldDB" id="A0A378YD29"/>
<organism evidence="2 3">
    <name type="scientific">Nocardia otitidiscaviarum</name>
    <dbReference type="NCBI Taxonomy" id="1823"/>
    <lineage>
        <taxon>Bacteria</taxon>
        <taxon>Bacillati</taxon>
        <taxon>Actinomycetota</taxon>
        <taxon>Actinomycetes</taxon>
        <taxon>Mycobacteriales</taxon>
        <taxon>Nocardiaceae</taxon>
        <taxon>Nocardia</taxon>
    </lineage>
</organism>
<dbReference type="Pfam" id="PF03780">
    <property type="entry name" value="Asp23"/>
    <property type="match status" value="1"/>
</dbReference>
<protein>
    <submittedName>
        <fullName evidence="2">Protein of uncharacterized function (DUF322)</fullName>
    </submittedName>
</protein>
<name>A0A378YD29_9NOCA</name>
<dbReference type="OrthoDB" id="4570226at2"/>
<sequence>MTVDAELVVSDAVVAAVAARAAASVPGVARLEPGLRGLVVGWARLGKQLLVGQESAASEGVRVQRTATGGLAVQVDLSLGAESRAATVGAAVQRAVIDTVREQTGVTVDEVSVTILDIEPGAL</sequence>
<accession>A0A378YD29</accession>
<dbReference type="RefSeq" id="WP_039818212.1">
    <property type="nucleotide sequence ID" value="NZ_UGRY01000002.1"/>
</dbReference>
<dbReference type="Proteomes" id="UP000255467">
    <property type="component" value="Unassembled WGS sequence"/>
</dbReference>
<evidence type="ECO:0000256" key="1">
    <source>
        <dbReference type="ARBA" id="ARBA00005721"/>
    </source>
</evidence>
<comment type="similarity">
    <text evidence="1">Belongs to the asp23 family.</text>
</comment>
<proteinExistence type="inferred from homology"/>
<dbReference type="InterPro" id="IPR005531">
    <property type="entry name" value="Asp23"/>
</dbReference>
<reference evidence="2 3" key="1">
    <citation type="submission" date="2018-06" db="EMBL/GenBank/DDBJ databases">
        <authorList>
            <consortium name="Pathogen Informatics"/>
            <person name="Doyle S."/>
        </authorList>
    </citation>
    <scope>NUCLEOTIDE SEQUENCE [LARGE SCALE GENOMIC DNA]</scope>
    <source>
        <strain evidence="2 3">NCTC1934</strain>
    </source>
</reference>
<dbReference type="STRING" id="1406858.GCA_000710895_03162"/>
<evidence type="ECO:0000313" key="2">
    <source>
        <dbReference type="EMBL" id="SUA74440.1"/>
    </source>
</evidence>
<dbReference type="EMBL" id="UGRY01000002">
    <property type="protein sequence ID" value="SUA74440.1"/>
    <property type="molecule type" value="Genomic_DNA"/>
</dbReference>
<evidence type="ECO:0000313" key="3">
    <source>
        <dbReference type="Proteomes" id="UP000255467"/>
    </source>
</evidence>